<protein>
    <recommendedName>
        <fullName evidence="7">Basic helix-loop-helix and HMG box domain-containing protein 1</fullName>
    </recommendedName>
</protein>
<feature type="region of interest" description="Disordered" evidence="2">
    <location>
        <begin position="377"/>
        <end position="412"/>
    </location>
</feature>
<dbReference type="GO" id="GO:0003677">
    <property type="term" value="F:DNA binding"/>
    <property type="evidence" value="ECO:0007669"/>
    <property type="project" value="UniProtKB-UniRule"/>
</dbReference>
<feature type="region of interest" description="Disordered" evidence="2">
    <location>
        <begin position="309"/>
        <end position="330"/>
    </location>
</feature>
<feature type="DNA-binding region" description="HMG box" evidence="1">
    <location>
        <begin position="515"/>
        <end position="583"/>
    </location>
</feature>
<feature type="region of interest" description="Disordered" evidence="2">
    <location>
        <begin position="118"/>
        <end position="230"/>
    </location>
</feature>
<evidence type="ECO:0000256" key="1">
    <source>
        <dbReference type="PROSITE-ProRule" id="PRU00267"/>
    </source>
</evidence>
<dbReference type="Gene3D" id="4.10.280.10">
    <property type="entry name" value="Helix-loop-helix DNA-binding domain"/>
    <property type="match status" value="1"/>
</dbReference>
<feature type="domain" description="BHLH" evidence="4">
    <location>
        <begin position="45"/>
        <end position="99"/>
    </location>
</feature>
<evidence type="ECO:0008006" key="7">
    <source>
        <dbReference type="Google" id="ProtNLM"/>
    </source>
</evidence>
<dbReference type="Gene3D" id="1.10.30.10">
    <property type="entry name" value="High mobility group box domain"/>
    <property type="match status" value="1"/>
</dbReference>
<proteinExistence type="predicted"/>
<keyword evidence="1" id="KW-0539">Nucleus</keyword>
<evidence type="ECO:0000259" key="4">
    <source>
        <dbReference type="PROSITE" id="PS50888"/>
    </source>
</evidence>
<keyword evidence="6" id="KW-1185">Reference proteome</keyword>
<sequence length="619" mass="68588">MWTRPGAGGGEKGLQGERGRGASLRRGPLRPVVWGSGANFHFGCPNPNRLLAQNRRQRKNHTSKLQELALLLPMALKKGTKKLTKKEILLHVLHYIQYLQKNIDVAKALLKFHTANGEGRLGGLARNPAVGPAKLRRSTPSRSPHWRKSRLQGGCRKPRKKKLTGSSERQTRAQKPRRCLALDKPEKWVTPSPDQQGGNVGRTTTPSRCTTSSRHPKAASALPQDDRKGGRSRLTLLDMAENSIHCDISSCCCRVSAQGNGPYLAFKAQQGAEGIHFLNRTQPCPRQKMVFYDSSEEVDKESPDADPWLPAWTPEGSPHGSLGPPEVNSWAVTGHPSEILGLSPSLFSSPGNTLPEQILEDGTEYLMQGLFEEVFLDPESPLPDGLLEVPQNKETPSEAPKDPPDSHSLCQSSVSLDHCYLSLSENSKAPSSSSSENTDEESVWRQPEDDEADPERLQSSSDEDGDYTWTPTRRAATQPSAGRKARKGRAGKGQVGRDQVKPKENKKPPCPTQMKKKCVNGFIMFCRMNRKQYIRACPGTASTAATKELAQLWRVMTQQERRPYCVKARRFSLQHNRIVKQDSSSSEDEDWGTPKPFYQLLAEKARSSSDLASLLPPHN</sequence>
<dbReference type="Pfam" id="PF00010">
    <property type="entry name" value="HLH"/>
    <property type="match status" value="1"/>
</dbReference>
<dbReference type="InterPro" id="IPR036638">
    <property type="entry name" value="HLH_DNA-bd_sf"/>
</dbReference>
<feature type="compositionally biased region" description="Basic and acidic residues" evidence="2">
    <location>
        <begin position="395"/>
        <end position="405"/>
    </location>
</feature>
<feature type="region of interest" description="Disordered" evidence="2">
    <location>
        <begin position="1"/>
        <end position="26"/>
    </location>
</feature>
<dbReference type="PANTHER" id="PTHR47658:SF1">
    <property type="entry name" value="MEIOSIS INITIATOR PROTEIN"/>
    <property type="match status" value="1"/>
</dbReference>
<dbReference type="PANTHER" id="PTHR47658">
    <property type="entry name" value="HIGH MOBILITY GROUP B PROTEIN 12-RELATED"/>
    <property type="match status" value="1"/>
</dbReference>
<dbReference type="SUPFAM" id="SSF47459">
    <property type="entry name" value="HLH, helix-loop-helix DNA-binding domain"/>
    <property type="match status" value="1"/>
</dbReference>
<feature type="compositionally biased region" description="Low complexity" evidence="2">
    <location>
        <begin position="425"/>
        <end position="435"/>
    </location>
</feature>
<feature type="compositionally biased region" description="Polar residues" evidence="2">
    <location>
        <begin position="469"/>
        <end position="480"/>
    </location>
</feature>
<feature type="domain" description="HMG box" evidence="3">
    <location>
        <begin position="515"/>
        <end position="583"/>
    </location>
</feature>
<gene>
    <name evidence="5" type="ORF">LYPA_23C002876</name>
</gene>
<dbReference type="Proteomes" id="UP000386466">
    <property type="component" value="Unassembled WGS sequence"/>
</dbReference>
<dbReference type="SMART" id="SM00353">
    <property type="entry name" value="HLH"/>
    <property type="match status" value="1"/>
</dbReference>
<feature type="compositionally biased region" description="Basic and acidic residues" evidence="2">
    <location>
        <begin position="498"/>
        <end position="507"/>
    </location>
</feature>
<evidence type="ECO:0000256" key="2">
    <source>
        <dbReference type="SAM" id="MobiDB-lite"/>
    </source>
</evidence>
<evidence type="ECO:0000313" key="6">
    <source>
        <dbReference type="Proteomes" id="UP000386466"/>
    </source>
</evidence>
<dbReference type="Pfam" id="PF00505">
    <property type="entry name" value="HMG_box"/>
    <property type="match status" value="1"/>
</dbReference>
<keyword evidence="1" id="KW-0238">DNA-binding</keyword>
<dbReference type="EMBL" id="CAAGRJ010017539">
    <property type="protein sequence ID" value="VFV32911.1"/>
    <property type="molecule type" value="Genomic_DNA"/>
</dbReference>
<reference evidence="5 6" key="1">
    <citation type="submission" date="2019-01" db="EMBL/GenBank/DDBJ databases">
        <authorList>
            <person name="Alioto T."/>
            <person name="Alioto T."/>
        </authorList>
    </citation>
    <scope>NUCLEOTIDE SEQUENCE [LARGE SCALE GENOMIC DNA]</scope>
</reference>
<dbReference type="InterPro" id="IPR009071">
    <property type="entry name" value="HMG_box_dom"/>
</dbReference>
<feature type="compositionally biased region" description="Low complexity" evidence="2">
    <location>
        <begin position="202"/>
        <end position="213"/>
    </location>
</feature>
<feature type="compositionally biased region" description="Gly residues" evidence="2">
    <location>
        <begin position="1"/>
        <end position="13"/>
    </location>
</feature>
<dbReference type="PROSITE" id="PS50118">
    <property type="entry name" value="HMG_BOX_2"/>
    <property type="match status" value="1"/>
</dbReference>
<feature type="region of interest" description="Disordered" evidence="2">
    <location>
        <begin position="425"/>
        <end position="513"/>
    </location>
</feature>
<evidence type="ECO:0000259" key="3">
    <source>
        <dbReference type="PROSITE" id="PS50118"/>
    </source>
</evidence>
<dbReference type="InterPro" id="IPR011598">
    <property type="entry name" value="bHLH_dom"/>
</dbReference>
<dbReference type="InterPro" id="IPR036910">
    <property type="entry name" value="HMG_box_dom_sf"/>
</dbReference>
<dbReference type="CDD" id="cd21977">
    <property type="entry name" value="HMG-box_BHMG1"/>
    <property type="match status" value="1"/>
</dbReference>
<dbReference type="SUPFAM" id="SSF47095">
    <property type="entry name" value="HMG-box"/>
    <property type="match status" value="1"/>
</dbReference>
<organism evidence="5 6">
    <name type="scientific">Lynx pardinus</name>
    <name type="common">Iberian lynx</name>
    <name type="synonym">Felis pardina</name>
    <dbReference type="NCBI Taxonomy" id="191816"/>
    <lineage>
        <taxon>Eukaryota</taxon>
        <taxon>Metazoa</taxon>
        <taxon>Chordata</taxon>
        <taxon>Craniata</taxon>
        <taxon>Vertebrata</taxon>
        <taxon>Euteleostomi</taxon>
        <taxon>Mammalia</taxon>
        <taxon>Eutheria</taxon>
        <taxon>Laurasiatheria</taxon>
        <taxon>Carnivora</taxon>
        <taxon>Feliformia</taxon>
        <taxon>Felidae</taxon>
        <taxon>Felinae</taxon>
        <taxon>Lynx</taxon>
    </lineage>
</organism>
<name>A0A485NH04_LYNPA</name>
<dbReference type="PROSITE" id="PS50888">
    <property type="entry name" value="BHLH"/>
    <property type="match status" value="1"/>
</dbReference>
<dbReference type="GO" id="GO:0046983">
    <property type="term" value="F:protein dimerization activity"/>
    <property type="evidence" value="ECO:0007669"/>
    <property type="project" value="InterPro"/>
</dbReference>
<accession>A0A485NH04</accession>
<evidence type="ECO:0000313" key="5">
    <source>
        <dbReference type="EMBL" id="VFV32911.1"/>
    </source>
</evidence>
<dbReference type="SMART" id="SM00398">
    <property type="entry name" value="HMG"/>
    <property type="match status" value="1"/>
</dbReference>
<dbReference type="GO" id="GO:0005634">
    <property type="term" value="C:nucleus"/>
    <property type="evidence" value="ECO:0007669"/>
    <property type="project" value="UniProtKB-UniRule"/>
</dbReference>
<dbReference type="AlphaFoldDB" id="A0A485NH04"/>
<feature type="compositionally biased region" description="Basic residues" evidence="2">
    <location>
        <begin position="134"/>
        <end position="163"/>
    </location>
</feature>